<comment type="caution">
    <text evidence="3">The sequence shown here is derived from an EMBL/GenBank/DDBJ whole genome shotgun (WGS) entry which is preliminary data.</text>
</comment>
<dbReference type="EMBL" id="JAVLET010000009">
    <property type="protein sequence ID" value="KAL0467526.1"/>
    <property type="molecule type" value="Genomic_DNA"/>
</dbReference>
<feature type="compositionally biased region" description="Basic and acidic residues" evidence="1">
    <location>
        <begin position="409"/>
        <end position="421"/>
    </location>
</feature>
<protein>
    <recommendedName>
        <fullName evidence="2">RNase H type-1 domain-containing protein</fullName>
    </recommendedName>
</protein>
<dbReference type="Proteomes" id="UP001451303">
    <property type="component" value="Unassembled WGS sequence"/>
</dbReference>
<evidence type="ECO:0000313" key="3">
    <source>
        <dbReference type="EMBL" id="KAL0467526.1"/>
    </source>
</evidence>
<evidence type="ECO:0000313" key="4">
    <source>
        <dbReference type="Proteomes" id="UP001451303"/>
    </source>
</evidence>
<name>A0ABR3D743_NEUIN</name>
<feature type="region of interest" description="Disordered" evidence="1">
    <location>
        <begin position="404"/>
        <end position="439"/>
    </location>
</feature>
<gene>
    <name evidence="3" type="ORF">QR685DRAFT_565127</name>
</gene>
<feature type="region of interest" description="Disordered" evidence="1">
    <location>
        <begin position="333"/>
        <end position="380"/>
    </location>
</feature>
<feature type="compositionally biased region" description="Low complexity" evidence="1">
    <location>
        <begin position="36"/>
        <end position="66"/>
    </location>
</feature>
<accession>A0ABR3D743</accession>
<dbReference type="Pfam" id="PF00075">
    <property type="entry name" value="RNase_H"/>
    <property type="match status" value="1"/>
</dbReference>
<feature type="domain" description="RNase H type-1" evidence="2">
    <location>
        <begin position="134"/>
        <end position="294"/>
    </location>
</feature>
<dbReference type="InterPro" id="IPR036397">
    <property type="entry name" value="RNaseH_sf"/>
</dbReference>
<keyword evidence="4" id="KW-1185">Reference proteome</keyword>
<feature type="region of interest" description="Disordered" evidence="1">
    <location>
        <begin position="568"/>
        <end position="589"/>
    </location>
</feature>
<organism evidence="3 4">
    <name type="scientific">Neurospora intermedia</name>
    <dbReference type="NCBI Taxonomy" id="5142"/>
    <lineage>
        <taxon>Eukaryota</taxon>
        <taxon>Fungi</taxon>
        <taxon>Dikarya</taxon>
        <taxon>Ascomycota</taxon>
        <taxon>Pezizomycotina</taxon>
        <taxon>Sordariomycetes</taxon>
        <taxon>Sordariomycetidae</taxon>
        <taxon>Sordariales</taxon>
        <taxon>Sordariaceae</taxon>
        <taxon>Neurospora</taxon>
    </lineage>
</organism>
<reference evidence="3 4" key="1">
    <citation type="submission" date="2023-09" db="EMBL/GenBank/DDBJ databases">
        <title>Multi-omics analysis of a traditional fermented food reveals byproduct-associated fungal strains for waste-to-food upcycling.</title>
        <authorList>
            <consortium name="Lawrence Berkeley National Laboratory"/>
            <person name="Rekdal V.M."/>
            <person name="Villalobos-Escobedo J.M."/>
            <person name="Rodriguez-Valeron N."/>
            <person name="Garcia M.O."/>
            <person name="Vasquez D.P."/>
            <person name="Damayanti I."/>
            <person name="Sorensen P.M."/>
            <person name="Baidoo E.E."/>
            <person name="De Carvalho A.C."/>
            <person name="Riley R."/>
            <person name="Lipzen A."/>
            <person name="He G."/>
            <person name="Yan M."/>
            <person name="Haridas S."/>
            <person name="Daum C."/>
            <person name="Yoshinaga Y."/>
            <person name="Ng V."/>
            <person name="Grigoriev I.V."/>
            <person name="Munk R."/>
            <person name="Nuraida L."/>
            <person name="Wijaya C.H."/>
            <person name="Morales P.-C."/>
            <person name="Keasling J.D."/>
        </authorList>
    </citation>
    <scope>NUCLEOTIDE SEQUENCE [LARGE SCALE GENOMIC DNA]</scope>
    <source>
        <strain evidence="3 4">FGSC 2613</strain>
    </source>
</reference>
<feature type="compositionally biased region" description="Basic residues" evidence="1">
    <location>
        <begin position="346"/>
        <end position="359"/>
    </location>
</feature>
<evidence type="ECO:0000259" key="2">
    <source>
        <dbReference type="Pfam" id="PF00075"/>
    </source>
</evidence>
<proteinExistence type="predicted"/>
<dbReference type="InterPro" id="IPR012337">
    <property type="entry name" value="RNaseH-like_sf"/>
</dbReference>
<dbReference type="SUPFAM" id="SSF53098">
    <property type="entry name" value="Ribonuclease H-like"/>
    <property type="match status" value="1"/>
</dbReference>
<sequence>MSNIFFWLPMEDQAKVYAMMWPGNWKKKKKKKERSSSSLASQSKDASGSGQKKKASSYGGSSASKNGKMEVKVKTAGYTYSGEKWRAGTGSGSEPFRGKIFVQNERPREEEAIAAAREAIASAKRSTENDFTIAFFTDASVEEKTPDLPGGYSVVFDNFFPGTHHYRERLEMAWLMPKMITSTIGEAVGILQALQVAIHHLRAIAISPADTASARRVTLCIFSDAHQVIRLIKYQNINVSFHRDLIAKITDSIEQLSHEVRDIPGFDVFLELHWVKGHAGVEENDQADVIARRARPIEDGRDIFVASGADVDATALPPAVHLLFLDDIAAEKARQRPPRPLGKQNDRRKRNGKRAHRRRDNNVSSSSLHPPNDDMTYSPPPWASDSFRFSTNSLEMPQYPATRPFSFASEEHPRVSEKPTLETEEQSPIPKQDTPLDVNNHEEKPAVEIEALEGDSTLEQGVAVIQPAVIQQAIVEKEAAAALDINKPTIGLNSSANEQALTLLQHEEQEELMADLEVQLPEKNSVLEHIVSDNLASVPQQVVEEDKHSVKREVQKPAILLSTGMEVAENEQDATPQSVNEQHEPSTKAENQKFLIHEAIEDTELSPDSEASTPVHQPADGHNDSALEPLLGYQALIDLQLEGEYVEWCQRRLQDVLVSVHNHEGGSTGEIDTSEEVICREETQAAVGRPLAEEVEVTLA</sequence>
<dbReference type="Gene3D" id="3.30.420.10">
    <property type="entry name" value="Ribonuclease H-like superfamily/Ribonuclease H"/>
    <property type="match status" value="1"/>
</dbReference>
<feature type="region of interest" description="Disordered" evidence="1">
    <location>
        <begin position="26"/>
        <end position="66"/>
    </location>
</feature>
<evidence type="ECO:0000256" key="1">
    <source>
        <dbReference type="SAM" id="MobiDB-lite"/>
    </source>
</evidence>
<dbReference type="InterPro" id="IPR002156">
    <property type="entry name" value="RNaseH_domain"/>
</dbReference>